<dbReference type="GeneID" id="13165139"/>
<protein>
    <submittedName>
        <fullName evidence="1">Uncharacterized protein</fullName>
    </submittedName>
</protein>
<organism evidence="1 2">
    <name type="scientific">Acinetobacter phage ZZ1</name>
    <dbReference type="NCBI Taxonomy" id="1049283"/>
    <lineage>
        <taxon>Viruses</taxon>
        <taxon>Duplodnaviria</taxon>
        <taxon>Heunggongvirae</taxon>
        <taxon>Uroviricota</taxon>
        <taxon>Caudoviricetes</taxon>
        <taxon>Pantevenvirales</taxon>
        <taxon>Straboviridae</taxon>
        <taxon>Twarogvirinae</taxon>
        <taxon>Zedzedvirus</taxon>
        <taxon>Zedzedvirus zz1</taxon>
    </lineage>
</organism>
<evidence type="ECO:0000313" key="2">
    <source>
        <dbReference type="Proteomes" id="UP000204195"/>
    </source>
</evidence>
<gene>
    <name evidence="1" type="ORF">ZZ1p0237</name>
</gene>
<accession>I3WW12</accession>
<reference evidence="1 2" key="1">
    <citation type="journal article" date="2012" name="BMC Microbiol.">
        <title>Isolation and characterization of ZZ1, a novel lytic phage that infects Acinetobacter baumannii clinical isolates.</title>
        <authorList>
            <person name="Jin J."/>
            <person name="Li Z.J."/>
            <person name="Wang S.W."/>
            <person name="Wang S.M."/>
            <person name="Huang D.H."/>
            <person name="Li Y.H."/>
            <person name="Ma Y.Y."/>
            <person name="Wang J."/>
            <person name="Liu F."/>
            <person name="Chen X.D."/>
            <person name="Li G.X."/>
            <person name="Wang X.T."/>
            <person name="Wang Z.Q."/>
            <person name="Zhao G.Q."/>
        </authorList>
    </citation>
    <scope>NUCLEOTIDE SEQUENCE [LARGE SCALE GENOMIC DNA]</scope>
</reference>
<dbReference type="EMBL" id="HQ698922">
    <property type="protein sequence ID" value="AFL47682.1"/>
    <property type="molecule type" value="Genomic_DNA"/>
</dbReference>
<dbReference type="Proteomes" id="UP000204195">
    <property type="component" value="Segment"/>
</dbReference>
<evidence type="ECO:0000313" key="1">
    <source>
        <dbReference type="EMBL" id="AFL47682.1"/>
    </source>
</evidence>
<name>I3WW12_9CAUD</name>
<dbReference type="KEGG" id="vg:13165139"/>
<dbReference type="InterPro" id="IPR019506">
    <property type="entry name" value="Pept-inhibitor_PinA"/>
</dbReference>
<keyword evidence="2" id="KW-1185">Reference proteome</keyword>
<dbReference type="RefSeq" id="YP_006489045.1">
    <property type="nucleotide sequence ID" value="NC_018087.3"/>
</dbReference>
<dbReference type="Pfam" id="PF10465">
    <property type="entry name" value="Inhibitor_I24"/>
    <property type="match status" value="1"/>
</dbReference>
<proteinExistence type="predicted"/>
<sequence>MSNYPQIRVGEIYEVLDRWNHTTASNAAISHYVPAFVPGAKFEVLEVNDRNGITVGVTMIKDIETKAVYTIDIDIFGMWCFFNSYDILNENLRLIGDKLPPIELRLTAAIAKNNEKLTKLVTSSLESKSRDEIQQALNVAQSLRQNLGHLENYLVTNLSTSK</sequence>